<name>A0A9W7ZSL0_9FUNG</name>
<feature type="compositionally biased region" description="Basic and acidic residues" evidence="1">
    <location>
        <begin position="972"/>
        <end position="984"/>
    </location>
</feature>
<sequence length="1040" mass="114147">MTHPTLRRQALKADRIAAGAIHFSPRASTHGTGRLCHPPPTLASSSVATVPKSIGVRHFTNARAVTKAAREAKTNQVKLFDLNFLFPTDPDGVGATGHPARPYHGPSGAAHPLSVTDLDDQARLDQQIVRFFLRLAPDHLQRLQYLASNAVAYHEALRRTFLTQFPTVAPQATLVEWGAYLDMVADASCFLRQFRYAKELYTVDLNRSTIKPASAEPQLNRPGDRNAGELSAEHVPDLLIGFRAPESLTQILADPVTMVPPHLTIVDRLFTFCSAEQGQRLLEYCRTTPLVINTQPPRESSRALQPQSVKTSEPASEPASRRRARIPPSYFVHRLLTLAPRQGWPGVEKAWAEAVAAGIQHLDPAGHALYLKLALELNHPEVILPHLRRMAHDLQTPADRRLARMLCRGLAARQYGDTVSLTGLVDLVLTTPHWRRSYLGSPSVLVTMFTALSQLRIWPLFNRLAIEPKVQATLGLAATTSPPSKRASPSNHVISLHTTLLHGYLKQGSHRRVLEHLMALRNQYVEPQDSGGNPASTDAGDGTGAPNETARKASVPAALPLDKYLFPLLVRAATIDQCASTATTLIVAGQRTPSPHRPPLAFPVSETLGLLKVYHQILTPEQFHTIMFRLYNHNGAALPLSLLLLFIKACFAVRDYKSIITALRLIEQQYGEPCSPDSAGNEGTSTELAPDLAVYLVLLTGYGGLRNVPVWTRLVRKLQRDRTPIPIPVYGAIMNAFNIAGDGVTVLRYYDHLMDQLAALPQAPKSTAASEDVNPAVPRVPALGPEVHNSFPNVYVRAEGGFIADAAVYANGEHGSLGATRTTPTTHVSRDSGDPACRPDFLTLELPTTARPSSGIFAVTFNSLGFNNIGSTVALLRVWQEVRDQGVHRYPMSVPSYLALVRALGQHRVLPQYVLYLLEELRHRCIHLDHTSQRKLKRLLANHIRFYGEPVLARGEERVTVERINELIGRAPARDPASDSERNATVEPEFGQSGVRVEDDRKGIDGDGLGEALDEDELFVASRDLLGQATETAVPDTMAE</sequence>
<comment type="caution">
    <text evidence="2">The sequence shown here is derived from an EMBL/GenBank/DDBJ whole genome shotgun (WGS) entry which is preliminary data.</text>
</comment>
<protein>
    <submittedName>
        <fullName evidence="2">Uncharacterized protein</fullName>
    </submittedName>
</protein>
<keyword evidence="3" id="KW-1185">Reference proteome</keyword>
<proteinExistence type="predicted"/>
<reference evidence="2" key="1">
    <citation type="submission" date="2022-07" db="EMBL/GenBank/DDBJ databases">
        <title>Phylogenomic reconstructions and comparative analyses of Kickxellomycotina fungi.</title>
        <authorList>
            <person name="Reynolds N.K."/>
            <person name="Stajich J.E."/>
            <person name="Barry K."/>
            <person name="Grigoriev I.V."/>
            <person name="Crous P."/>
            <person name="Smith M.E."/>
        </authorList>
    </citation>
    <scope>NUCLEOTIDE SEQUENCE</scope>
    <source>
        <strain evidence="2">RSA 861</strain>
    </source>
</reference>
<gene>
    <name evidence="2" type="ORF">IWQ60_011148</name>
</gene>
<organism evidence="2 3">
    <name type="scientific">Tieghemiomyces parasiticus</name>
    <dbReference type="NCBI Taxonomy" id="78921"/>
    <lineage>
        <taxon>Eukaryota</taxon>
        <taxon>Fungi</taxon>
        <taxon>Fungi incertae sedis</taxon>
        <taxon>Zoopagomycota</taxon>
        <taxon>Kickxellomycotina</taxon>
        <taxon>Dimargaritomycetes</taxon>
        <taxon>Dimargaritales</taxon>
        <taxon>Dimargaritaceae</taxon>
        <taxon>Tieghemiomyces</taxon>
    </lineage>
</organism>
<evidence type="ECO:0000256" key="1">
    <source>
        <dbReference type="SAM" id="MobiDB-lite"/>
    </source>
</evidence>
<accession>A0A9W7ZSL0</accession>
<feature type="region of interest" description="Disordered" evidence="1">
    <location>
        <begin position="526"/>
        <end position="551"/>
    </location>
</feature>
<dbReference type="EMBL" id="JANBPT010001196">
    <property type="protein sequence ID" value="KAJ1909473.1"/>
    <property type="molecule type" value="Genomic_DNA"/>
</dbReference>
<dbReference type="Proteomes" id="UP001150569">
    <property type="component" value="Unassembled WGS sequence"/>
</dbReference>
<feature type="compositionally biased region" description="Basic and acidic residues" evidence="1">
    <location>
        <begin position="996"/>
        <end position="1005"/>
    </location>
</feature>
<evidence type="ECO:0000313" key="3">
    <source>
        <dbReference type="Proteomes" id="UP001150569"/>
    </source>
</evidence>
<feature type="compositionally biased region" description="Polar residues" evidence="1">
    <location>
        <begin position="293"/>
        <end position="311"/>
    </location>
</feature>
<evidence type="ECO:0000313" key="2">
    <source>
        <dbReference type="EMBL" id="KAJ1909473.1"/>
    </source>
</evidence>
<dbReference type="OrthoDB" id="185373at2759"/>
<feature type="region of interest" description="Disordered" evidence="1">
    <location>
        <begin position="972"/>
        <end position="1010"/>
    </location>
</feature>
<feature type="region of interest" description="Disordered" evidence="1">
    <location>
        <begin position="293"/>
        <end position="323"/>
    </location>
</feature>
<dbReference type="AlphaFoldDB" id="A0A9W7ZSL0"/>